<feature type="transmembrane region" description="Helical" evidence="1">
    <location>
        <begin position="216"/>
        <end position="234"/>
    </location>
</feature>
<keyword evidence="1" id="KW-0812">Transmembrane</keyword>
<gene>
    <name evidence="2" type="ORF">CMC5_016880</name>
</gene>
<proteinExistence type="predicted"/>
<dbReference type="EMBL" id="CP012159">
    <property type="protein sequence ID" value="AKT37547.1"/>
    <property type="molecule type" value="Genomic_DNA"/>
</dbReference>
<dbReference type="AlphaFoldDB" id="A0A0K1EA38"/>
<feature type="transmembrane region" description="Helical" evidence="1">
    <location>
        <begin position="447"/>
        <end position="466"/>
    </location>
</feature>
<evidence type="ECO:0000256" key="1">
    <source>
        <dbReference type="SAM" id="Phobius"/>
    </source>
</evidence>
<evidence type="ECO:0000313" key="3">
    <source>
        <dbReference type="Proteomes" id="UP000067626"/>
    </source>
</evidence>
<feature type="transmembrane region" description="Helical" evidence="1">
    <location>
        <begin position="261"/>
        <end position="277"/>
    </location>
</feature>
<keyword evidence="3" id="KW-1185">Reference proteome</keyword>
<evidence type="ECO:0000313" key="2">
    <source>
        <dbReference type="EMBL" id="AKT37547.1"/>
    </source>
</evidence>
<feature type="transmembrane region" description="Helical" evidence="1">
    <location>
        <begin position="12"/>
        <end position="34"/>
    </location>
</feature>
<keyword evidence="1" id="KW-1133">Transmembrane helix</keyword>
<organism evidence="2 3">
    <name type="scientific">Chondromyces crocatus</name>
    <dbReference type="NCBI Taxonomy" id="52"/>
    <lineage>
        <taxon>Bacteria</taxon>
        <taxon>Pseudomonadati</taxon>
        <taxon>Myxococcota</taxon>
        <taxon>Polyangia</taxon>
        <taxon>Polyangiales</taxon>
        <taxon>Polyangiaceae</taxon>
        <taxon>Chondromyces</taxon>
    </lineage>
</organism>
<feature type="transmembrane region" description="Helical" evidence="1">
    <location>
        <begin position="389"/>
        <end position="412"/>
    </location>
</feature>
<dbReference type="KEGG" id="ccro:CMC5_016880"/>
<dbReference type="STRING" id="52.CMC5_016880"/>
<dbReference type="Proteomes" id="UP000067626">
    <property type="component" value="Chromosome"/>
</dbReference>
<protein>
    <recommendedName>
        <fullName evidence="4">Oligosaccharide repeat unit polymerase</fullName>
    </recommendedName>
</protein>
<evidence type="ECO:0008006" key="4">
    <source>
        <dbReference type="Google" id="ProtNLM"/>
    </source>
</evidence>
<sequence>MVKTEHGKRVFSRVGAVGLVAGLAVVGPLLESALGGGGRGWFVGMLLMVIAPSLVRAGGPRLHPLDPETFVPATYFLSSGYAPTLHLVLSRSFSLTQPETHAFQVAYLGAVGCALVCTAMSQPPAPPDERSPLAPTLIPRDWAVVAGGMIGVLLLGVWVAQTGVGRLLAASYVDTYQHEQGKGLLTAGWYLIQLAIVHCVARIADIRGAGERVPRLIYTALGVMLIVFLFNTMLGRRGPLLWVIASIGLCLHLSRVKVPRWWLAIGVAAIPIYAYTMEGYRAQLGEGAEAQLASAQAGLERIDNPFVIPELETVFGTLMIIVEQHPPILHYPGESWVNALLMQVPKPLWEDRPTSLSARYVWWMSPSFAREGGGYAFNMTAEGYLNLEYAGALLQVAVVAAVFFFGPLAACVGRVRDPLARALAACLGSFAYNQFRGELASVFKVSLAFLISVVVIHVASSLLLHLQERGRRAAPQGWRSRVRASSRGHGAEEAR</sequence>
<feature type="transmembrane region" description="Helical" evidence="1">
    <location>
        <begin position="40"/>
        <end position="58"/>
    </location>
</feature>
<reference evidence="2 3" key="1">
    <citation type="submission" date="2015-07" db="EMBL/GenBank/DDBJ databases">
        <title>Genome analysis of myxobacterium Chondromyces crocatus Cm c5 reveals a high potential for natural compound synthesis and the genetic basis for the loss of fruiting body formation.</title>
        <authorList>
            <person name="Zaburannyi N."/>
            <person name="Bunk B."/>
            <person name="Maier J."/>
            <person name="Overmann J."/>
            <person name="Mueller R."/>
        </authorList>
    </citation>
    <scope>NUCLEOTIDE SEQUENCE [LARGE SCALE GENOMIC DNA]</scope>
    <source>
        <strain evidence="2 3">Cm c5</strain>
    </source>
</reference>
<keyword evidence="1" id="KW-0472">Membrane</keyword>
<feature type="transmembrane region" description="Helical" evidence="1">
    <location>
        <begin position="142"/>
        <end position="164"/>
    </location>
</feature>
<accession>A0A0K1EA38</accession>
<name>A0A0K1EA38_CHOCO</name>
<feature type="transmembrane region" description="Helical" evidence="1">
    <location>
        <begin position="184"/>
        <end position="204"/>
    </location>
</feature>